<evidence type="ECO:0000313" key="7">
    <source>
        <dbReference type="Proteomes" id="UP001285636"/>
    </source>
</evidence>
<feature type="non-terminal residue" evidence="6">
    <location>
        <position position="58"/>
    </location>
</feature>
<dbReference type="Gene3D" id="3.40.50.300">
    <property type="entry name" value="P-loop containing nucleotide triphosphate hydrolases"/>
    <property type="match status" value="1"/>
</dbReference>
<dbReference type="EMBL" id="JAWJAY010000404">
    <property type="protein sequence ID" value="MDV2887734.1"/>
    <property type="molecule type" value="Genomic_DNA"/>
</dbReference>
<name>A0AAJ2NS70_ALKPS</name>
<organism evidence="6 7">
    <name type="scientific">Alkalihalophilus pseudofirmus</name>
    <name type="common">Bacillus pseudofirmus</name>
    <dbReference type="NCBI Taxonomy" id="79885"/>
    <lineage>
        <taxon>Bacteria</taxon>
        <taxon>Bacillati</taxon>
        <taxon>Bacillota</taxon>
        <taxon>Bacilli</taxon>
        <taxon>Bacillales</taxon>
        <taxon>Bacillaceae</taxon>
        <taxon>Alkalihalophilus</taxon>
    </lineage>
</organism>
<evidence type="ECO:0000313" key="6">
    <source>
        <dbReference type="EMBL" id="MDV2887734.1"/>
    </source>
</evidence>
<gene>
    <name evidence="6" type="ORF">RYX45_21435</name>
</gene>
<reference evidence="6" key="1">
    <citation type="submission" date="2023-10" db="EMBL/GenBank/DDBJ databases">
        <title>Screening of Alkalihalophilus pseudofirmusBZ-TG-HK211 and Its Alleviation of Salt Stress on Rapeseed Growth.</title>
        <authorList>
            <person name="Zhao B."/>
            <person name="Guo T."/>
        </authorList>
    </citation>
    <scope>NUCLEOTIDE SEQUENCE</scope>
    <source>
        <strain evidence="6">BZ-TG-HK211</strain>
    </source>
</reference>
<evidence type="ECO:0000256" key="2">
    <source>
        <dbReference type="ARBA" id="ARBA00022448"/>
    </source>
</evidence>
<dbReference type="GO" id="GO:0042626">
    <property type="term" value="F:ATPase-coupled transmembrane transporter activity"/>
    <property type="evidence" value="ECO:0007669"/>
    <property type="project" value="TreeGrafter"/>
</dbReference>
<dbReference type="InterPro" id="IPR003439">
    <property type="entry name" value="ABC_transporter-like_ATP-bd"/>
</dbReference>
<dbReference type="GO" id="GO:0016887">
    <property type="term" value="F:ATP hydrolysis activity"/>
    <property type="evidence" value="ECO:0007669"/>
    <property type="project" value="InterPro"/>
</dbReference>
<dbReference type="SUPFAM" id="SSF52540">
    <property type="entry name" value="P-loop containing nucleoside triphosphate hydrolases"/>
    <property type="match status" value="1"/>
</dbReference>
<sequence length="58" mass="6334">MRLAEGGTTMETPIVSLNGVTFQYDGQERKALNQVSFDIYDGEWLTIVGHNGSGKSTL</sequence>
<feature type="domain" description="ABC transporter" evidence="5">
    <location>
        <begin position="32"/>
        <end position="58"/>
    </location>
</feature>
<comment type="caution">
    <text evidence="6">The sequence shown here is derived from an EMBL/GenBank/DDBJ whole genome shotgun (WGS) entry which is preliminary data.</text>
</comment>
<comment type="similarity">
    <text evidence="1">Belongs to the ABC transporter superfamily.</text>
</comment>
<protein>
    <submittedName>
        <fullName evidence="6">ATP-binding cassette domain-containing protein</fullName>
    </submittedName>
</protein>
<dbReference type="Proteomes" id="UP001285636">
    <property type="component" value="Unassembled WGS sequence"/>
</dbReference>
<dbReference type="GO" id="GO:0043190">
    <property type="term" value="C:ATP-binding cassette (ABC) transporter complex"/>
    <property type="evidence" value="ECO:0007669"/>
    <property type="project" value="TreeGrafter"/>
</dbReference>
<dbReference type="RefSeq" id="WP_323467907.1">
    <property type="nucleotide sequence ID" value="NZ_JAWJAY010000404.1"/>
</dbReference>
<dbReference type="PANTHER" id="PTHR43553:SF24">
    <property type="entry name" value="ENERGY-COUPLING FACTOR TRANSPORTER ATP-BINDING PROTEIN ECFA1"/>
    <property type="match status" value="1"/>
</dbReference>
<proteinExistence type="inferred from homology"/>
<dbReference type="Pfam" id="PF00005">
    <property type="entry name" value="ABC_tran"/>
    <property type="match status" value="1"/>
</dbReference>
<keyword evidence="3" id="KW-0547">Nucleotide-binding</keyword>
<evidence type="ECO:0000256" key="1">
    <source>
        <dbReference type="ARBA" id="ARBA00005417"/>
    </source>
</evidence>
<evidence type="ECO:0000259" key="5">
    <source>
        <dbReference type="Pfam" id="PF00005"/>
    </source>
</evidence>
<dbReference type="AlphaFoldDB" id="A0AAJ2NS70"/>
<keyword evidence="4 6" id="KW-0067">ATP-binding</keyword>
<dbReference type="InterPro" id="IPR027417">
    <property type="entry name" value="P-loop_NTPase"/>
</dbReference>
<dbReference type="GO" id="GO:0005524">
    <property type="term" value="F:ATP binding"/>
    <property type="evidence" value="ECO:0007669"/>
    <property type="project" value="UniProtKB-KW"/>
</dbReference>
<accession>A0AAJ2NS70</accession>
<dbReference type="InterPro" id="IPR050095">
    <property type="entry name" value="ECF_ABC_transporter_ATP-bd"/>
</dbReference>
<evidence type="ECO:0000256" key="4">
    <source>
        <dbReference type="ARBA" id="ARBA00022840"/>
    </source>
</evidence>
<dbReference type="PANTHER" id="PTHR43553">
    <property type="entry name" value="HEAVY METAL TRANSPORTER"/>
    <property type="match status" value="1"/>
</dbReference>
<keyword evidence="2" id="KW-0813">Transport</keyword>
<evidence type="ECO:0000256" key="3">
    <source>
        <dbReference type="ARBA" id="ARBA00022741"/>
    </source>
</evidence>